<comment type="caution">
    <text evidence="1">The sequence shown here is derived from an EMBL/GenBank/DDBJ whole genome shotgun (WGS) entry which is preliminary data.</text>
</comment>
<dbReference type="AlphaFoldDB" id="A0A9P1BKP5"/>
<dbReference type="Proteomes" id="UP001152797">
    <property type="component" value="Unassembled WGS sequence"/>
</dbReference>
<evidence type="ECO:0000313" key="4">
    <source>
        <dbReference type="Proteomes" id="UP001152797"/>
    </source>
</evidence>
<protein>
    <submittedName>
        <fullName evidence="3">Ubiquitin-like domain-containing protein</fullName>
    </submittedName>
</protein>
<proteinExistence type="predicted"/>
<dbReference type="EMBL" id="CAMXCT020000182">
    <property type="protein sequence ID" value="CAL1128511.1"/>
    <property type="molecule type" value="Genomic_DNA"/>
</dbReference>
<dbReference type="InterPro" id="IPR000408">
    <property type="entry name" value="Reg_chr_condens"/>
</dbReference>
<dbReference type="GO" id="GO:0005085">
    <property type="term" value="F:guanyl-nucleotide exchange factor activity"/>
    <property type="evidence" value="ECO:0007669"/>
    <property type="project" value="TreeGrafter"/>
</dbReference>
<reference evidence="2" key="2">
    <citation type="submission" date="2024-04" db="EMBL/GenBank/DDBJ databases">
        <authorList>
            <person name="Chen Y."/>
            <person name="Shah S."/>
            <person name="Dougan E. K."/>
            <person name="Thang M."/>
            <person name="Chan C."/>
        </authorList>
    </citation>
    <scope>NUCLEOTIDE SEQUENCE [LARGE SCALE GENOMIC DNA]</scope>
</reference>
<evidence type="ECO:0000313" key="2">
    <source>
        <dbReference type="EMBL" id="CAL1128511.1"/>
    </source>
</evidence>
<dbReference type="Pfam" id="PF13540">
    <property type="entry name" value="RCC1_2"/>
    <property type="match status" value="1"/>
</dbReference>
<reference evidence="1" key="1">
    <citation type="submission" date="2022-10" db="EMBL/GenBank/DDBJ databases">
        <authorList>
            <person name="Chen Y."/>
            <person name="Dougan E. K."/>
            <person name="Chan C."/>
            <person name="Rhodes N."/>
            <person name="Thang M."/>
        </authorList>
    </citation>
    <scope>NUCLEOTIDE SEQUENCE</scope>
</reference>
<dbReference type="InterPro" id="IPR051553">
    <property type="entry name" value="Ran_GTPase-activating"/>
</dbReference>
<dbReference type="SUPFAM" id="SSF50985">
    <property type="entry name" value="RCC1/BLIP-II"/>
    <property type="match status" value="1"/>
</dbReference>
<name>A0A9P1BKP5_9DINO</name>
<dbReference type="InterPro" id="IPR009091">
    <property type="entry name" value="RCC1/BLIP-II"/>
</dbReference>
<dbReference type="PROSITE" id="PS00626">
    <property type="entry name" value="RCC1_2"/>
    <property type="match status" value="1"/>
</dbReference>
<evidence type="ECO:0000313" key="1">
    <source>
        <dbReference type="EMBL" id="CAI3975136.1"/>
    </source>
</evidence>
<accession>A0A9P1BKP5</accession>
<dbReference type="PANTHER" id="PTHR45982:SF1">
    <property type="entry name" value="REGULATOR OF CHROMOSOME CONDENSATION"/>
    <property type="match status" value="1"/>
</dbReference>
<sequence length="238" mass="24792">MGGQCTIPPLDDGISYTQVSAGALHTVLLRSDGNAVACGQNSAGECTIPPLDDGISYTQGSAGTMHTVLLRSDGRAVAFGGKTSGQCNLPPLDDGISYTQVSARAMHTVLLRSDGRAVAFGGDTAGQCKLPTPDPGTWYVADVSVGQNLVLQLECARQDDAMLLTCSGLTGQETIRLNASPSDPAWNTQKRIARELQVPLQSLRVVLPDGQLLAAVCQAKPGASLADVSEARKLRCLS</sequence>
<organism evidence="1">
    <name type="scientific">Cladocopium goreaui</name>
    <dbReference type="NCBI Taxonomy" id="2562237"/>
    <lineage>
        <taxon>Eukaryota</taxon>
        <taxon>Sar</taxon>
        <taxon>Alveolata</taxon>
        <taxon>Dinophyceae</taxon>
        <taxon>Suessiales</taxon>
        <taxon>Symbiodiniaceae</taxon>
        <taxon>Cladocopium</taxon>
    </lineage>
</organism>
<dbReference type="Gene3D" id="2.130.10.30">
    <property type="entry name" value="Regulator of chromosome condensation 1/beta-lactamase-inhibitor protein II"/>
    <property type="match status" value="1"/>
</dbReference>
<dbReference type="EMBL" id="CAMXCT010000182">
    <property type="protein sequence ID" value="CAI3975136.1"/>
    <property type="molecule type" value="Genomic_DNA"/>
</dbReference>
<evidence type="ECO:0000313" key="3">
    <source>
        <dbReference type="EMBL" id="CAL4762448.1"/>
    </source>
</evidence>
<gene>
    <name evidence="1" type="ORF">C1SCF055_LOCUS3494</name>
</gene>
<dbReference type="GO" id="GO:0005737">
    <property type="term" value="C:cytoplasm"/>
    <property type="evidence" value="ECO:0007669"/>
    <property type="project" value="TreeGrafter"/>
</dbReference>
<keyword evidence="4" id="KW-1185">Reference proteome</keyword>
<dbReference type="PANTHER" id="PTHR45982">
    <property type="entry name" value="REGULATOR OF CHROMOSOME CONDENSATION"/>
    <property type="match status" value="1"/>
</dbReference>
<dbReference type="EMBL" id="CAMXCT030000182">
    <property type="protein sequence ID" value="CAL4762448.1"/>
    <property type="molecule type" value="Genomic_DNA"/>
</dbReference>